<organism evidence="2 3">
    <name type="scientific">Marinomonas maritima</name>
    <dbReference type="NCBI Taxonomy" id="2940935"/>
    <lineage>
        <taxon>Bacteria</taxon>
        <taxon>Pseudomonadati</taxon>
        <taxon>Pseudomonadota</taxon>
        <taxon>Gammaproteobacteria</taxon>
        <taxon>Oceanospirillales</taxon>
        <taxon>Oceanospirillaceae</taxon>
        <taxon>Marinomonas</taxon>
    </lineage>
</organism>
<evidence type="ECO:0000313" key="2">
    <source>
        <dbReference type="EMBL" id="MDE8604598.1"/>
    </source>
</evidence>
<dbReference type="EMBL" id="JAMZEG020000004">
    <property type="protein sequence ID" value="MDE8604598.1"/>
    <property type="molecule type" value="Genomic_DNA"/>
</dbReference>
<dbReference type="Proteomes" id="UP001139522">
    <property type="component" value="Unassembled WGS sequence"/>
</dbReference>
<keyword evidence="3" id="KW-1185">Reference proteome</keyword>
<proteinExistence type="predicted"/>
<accession>A0ABT5WIF8</accession>
<evidence type="ECO:0000256" key="1">
    <source>
        <dbReference type="SAM" id="Phobius"/>
    </source>
</evidence>
<keyword evidence="1" id="KW-1133">Transmembrane helix</keyword>
<name>A0ABT5WIF8_9GAMM</name>
<keyword evidence="1" id="KW-0472">Membrane</keyword>
<feature type="transmembrane region" description="Helical" evidence="1">
    <location>
        <begin position="37"/>
        <end position="57"/>
    </location>
</feature>
<dbReference type="RefSeq" id="WP_255897158.1">
    <property type="nucleotide sequence ID" value="NZ_JAMZEG020000004.1"/>
</dbReference>
<comment type="caution">
    <text evidence="2">The sequence shown here is derived from an EMBL/GenBank/DDBJ whole genome shotgun (WGS) entry which is preliminary data.</text>
</comment>
<reference evidence="2" key="1">
    <citation type="submission" date="2023-01" db="EMBL/GenBank/DDBJ databases">
        <title>Psychroserpens sp. MSW6 and Marinomonas sp. RSW2, isolated from seawater.</title>
        <authorList>
            <person name="Kristyanto S."/>
            <person name="Jung J."/>
            <person name="Kim J.M."/>
            <person name="Jeon C.O."/>
        </authorList>
    </citation>
    <scope>NUCLEOTIDE SEQUENCE</scope>
    <source>
        <strain evidence="2">RSW2</strain>
    </source>
</reference>
<feature type="transmembrane region" description="Helical" evidence="1">
    <location>
        <begin position="6"/>
        <end position="25"/>
    </location>
</feature>
<keyword evidence="1" id="KW-0812">Transmembrane</keyword>
<protein>
    <submittedName>
        <fullName evidence="2">Uncharacterized protein</fullName>
    </submittedName>
</protein>
<evidence type="ECO:0000313" key="3">
    <source>
        <dbReference type="Proteomes" id="UP001139522"/>
    </source>
</evidence>
<sequence length="160" mass="17559">MESFLSYGSIGVGLAGMIIAVKLLYTEQKRDVPRTSMLMGFYTLILVTCVLAGFGFMNERSEQVSASNTLPTFSIGKGSHEESPDKKLVVLLDRVYIGVNDNVYADIRLGVAPNENNVYKLIVNQGYSDVFSINGNEYAFTINEISESGNLITVGWGKKL</sequence>
<gene>
    <name evidence="2" type="ORF">M3I01_017200</name>
</gene>